<evidence type="ECO:0000256" key="3">
    <source>
        <dbReference type="ARBA" id="ARBA00022676"/>
    </source>
</evidence>
<evidence type="ECO:0000256" key="4">
    <source>
        <dbReference type="ARBA" id="ARBA00022679"/>
    </source>
</evidence>
<feature type="region of interest" description="Disordered" evidence="6">
    <location>
        <begin position="1"/>
        <end position="20"/>
    </location>
</feature>
<comment type="catalytic activity">
    <reaction evidence="5">
        <text>an NDP-alpha-D-glucose + D-fructose = a ribonucleoside 5'-diphosphate + sucrose + H(+)</text>
        <dbReference type="Rhea" id="RHEA:16241"/>
        <dbReference type="ChEBI" id="CHEBI:15378"/>
        <dbReference type="ChEBI" id="CHEBI:17992"/>
        <dbReference type="ChEBI" id="CHEBI:37721"/>
        <dbReference type="ChEBI" id="CHEBI:57930"/>
        <dbReference type="ChEBI" id="CHEBI:76533"/>
        <dbReference type="EC" id="2.4.1.13"/>
    </reaction>
</comment>
<dbReference type="GO" id="GO:0005985">
    <property type="term" value="P:sucrose metabolic process"/>
    <property type="evidence" value="ECO:0007669"/>
    <property type="project" value="InterPro"/>
</dbReference>
<reference evidence="8" key="1">
    <citation type="journal article" date="2021" name="J. Hered.">
        <title>Genome Assembly of Salicaceae Populus deltoides (Eastern Cottonwood) I-69 Based on Nanopore Sequencing and Hi-C Technologies.</title>
        <authorList>
            <person name="Bai S."/>
            <person name="Wu H."/>
            <person name="Zhang J."/>
            <person name="Pan Z."/>
            <person name="Zhao W."/>
            <person name="Li Z."/>
            <person name="Tong C."/>
        </authorList>
    </citation>
    <scope>NUCLEOTIDE SEQUENCE</scope>
    <source>
        <tissue evidence="8">Leaf</tissue>
    </source>
</reference>
<comment type="caution">
    <text evidence="8">The sequence shown here is derived from an EMBL/GenBank/DDBJ whole genome shotgun (WGS) entry which is preliminary data.</text>
</comment>
<accession>A0A8T2X7P1</accession>
<feature type="domain" description="Glycosyl transferase family 1" evidence="7">
    <location>
        <begin position="27"/>
        <end position="150"/>
    </location>
</feature>
<name>A0A8T2X7P1_POPDE</name>
<dbReference type="InterPro" id="IPR012820">
    <property type="entry name" value="Sucrose_synthase_pln/cyn"/>
</dbReference>
<keyword evidence="3" id="KW-0328">Glycosyltransferase</keyword>
<keyword evidence="4" id="KW-0808">Transferase</keyword>
<gene>
    <name evidence="8" type="ORF">H0E87_024698</name>
</gene>
<dbReference type="PANTHER" id="PTHR45839">
    <property type="match status" value="1"/>
</dbReference>
<sequence>MAIYLPCSDKQERSTRKRTRGALTDWSKPIMFSMARLDRGKNMTGSVECYGKNTKLREQVNLDIVADYIVVKKSKDREQIQEIERMHALTKKYKLDRQFHWITAHTNRARNGELYCYIADTKGAFVQPAFYEAFGLTVVEAMTCGLPAFAAVALMAYFFEKCKEEPMLGFNGFMKVLGSMFPNLRGSGSKISRDVLNSQIRDSKEHGLIAVALALQMQSWRV</sequence>
<dbReference type="Gene3D" id="3.40.50.2000">
    <property type="entry name" value="Glycogen Phosphorylase B"/>
    <property type="match status" value="1"/>
</dbReference>
<evidence type="ECO:0000256" key="5">
    <source>
        <dbReference type="ARBA" id="ARBA00049030"/>
    </source>
</evidence>
<dbReference type="PANTHER" id="PTHR45839:SF13">
    <property type="entry name" value="SUCROSE SYNTHASE 3"/>
    <property type="match status" value="1"/>
</dbReference>
<evidence type="ECO:0000256" key="2">
    <source>
        <dbReference type="ARBA" id="ARBA00012540"/>
    </source>
</evidence>
<keyword evidence="9" id="KW-1185">Reference proteome</keyword>
<dbReference type="Pfam" id="PF00534">
    <property type="entry name" value="Glycos_transf_1"/>
    <property type="match status" value="1"/>
</dbReference>
<evidence type="ECO:0000313" key="9">
    <source>
        <dbReference type="Proteomes" id="UP000807159"/>
    </source>
</evidence>
<comment type="similarity">
    <text evidence="1">Belongs to the glycosyltransferase 1 family. Plant sucrose synthase subfamily.</text>
</comment>
<dbReference type="SUPFAM" id="SSF53756">
    <property type="entry name" value="UDP-Glycosyltransferase/glycogen phosphorylase"/>
    <property type="match status" value="1"/>
</dbReference>
<organism evidence="8 9">
    <name type="scientific">Populus deltoides</name>
    <name type="common">Eastern poplar</name>
    <name type="synonym">Eastern cottonwood</name>
    <dbReference type="NCBI Taxonomy" id="3696"/>
    <lineage>
        <taxon>Eukaryota</taxon>
        <taxon>Viridiplantae</taxon>
        <taxon>Streptophyta</taxon>
        <taxon>Embryophyta</taxon>
        <taxon>Tracheophyta</taxon>
        <taxon>Spermatophyta</taxon>
        <taxon>Magnoliopsida</taxon>
        <taxon>eudicotyledons</taxon>
        <taxon>Gunneridae</taxon>
        <taxon>Pentapetalae</taxon>
        <taxon>rosids</taxon>
        <taxon>fabids</taxon>
        <taxon>Malpighiales</taxon>
        <taxon>Salicaceae</taxon>
        <taxon>Saliceae</taxon>
        <taxon>Populus</taxon>
    </lineage>
</organism>
<dbReference type="EC" id="2.4.1.13" evidence="2"/>
<evidence type="ECO:0000256" key="6">
    <source>
        <dbReference type="SAM" id="MobiDB-lite"/>
    </source>
</evidence>
<evidence type="ECO:0000259" key="7">
    <source>
        <dbReference type="Pfam" id="PF00534"/>
    </source>
</evidence>
<dbReference type="GO" id="GO:0016157">
    <property type="term" value="F:sucrose synthase activity"/>
    <property type="evidence" value="ECO:0007669"/>
    <property type="project" value="UniProtKB-EC"/>
</dbReference>
<proteinExistence type="inferred from homology"/>
<dbReference type="InterPro" id="IPR001296">
    <property type="entry name" value="Glyco_trans_1"/>
</dbReference>
<dbReference type="EMBL" id="JACEGQ020000014">
    <property type="protein sequence ID" value="KAH8489148.1"/>
    <property type="molecule type" value="Genomic_DNA"/>
</dbReference>
<evidence type="ECO:0000313" key="8">
    <source>
        <dbReference type="EMBL" id="KAH8489148.1"/>
    </source>
</evidence>
<dbReference type="Proteomes" id="UP000807159">
    <property type="component" value="Chromosome 14"/>
</dbReference>
<protein>
    <recommendedName>
        <fullName evidence="2">sucrose synthase</fullName>
        <ecNumber evidence="2">2.4.1.13</ecNumber>
    </recommendedName>
</protein>
<evidence type="ECO:0000256" key="1">
    <source>
        <dbReference type="ARBA" id="ARBA00005894"/>
    </source>
</evidence>
<dbReference type="AlphaFoldDB" id="A0A8T2X7P1"/>